<feature type="signal peptide" evidence="1">
    <location>
        <begin position="1"/>
        <end position="21"/>
    </location>
</feature>
<gene>
    <name evidence="2" type="ORF">PCOR1329_LOCUS8104</name>
</gene>
<evidence type="ECO:0000256" key="1">
    <source>
        <dbReference type="SAM" id="SignalP"/>
    </source>
</evidence>
<proteinExistence type="predicted"/>
<sequence length="131" mass="14020">MSVGRLATGSGVCFFLKCLLASDIIIEEARRYVKLASDIIQERADTSVLLALDITGARQRSPLTPVSRPTIGRGVCLFPKCERASDIMEKRADTSVLLALGITGAGGDPTLQACSLSSWASAGPPRRSWQR</sequence>
<name>A0ABN9Q627_9DINO</name>
<accession>A0ABN9Q627</accession>
<protein>
    <submittedName>
        <fullName evidence="2">Uncharacterized protein</fullName>
    </submittedName>
</protein>
<evidence type="ECO:0000313" key="2">
    <source>
        <dbReference type="EMBL" id="CAK0799760.1"/>
    </source>
</evidence>
<dbReference type="Proteomes" id="UP001189429">
    <property type="component" value="Unassembled WGS sequence"/>
</dbReference>
<keyword evidence="3" id="KW-1185">Reference proteome</keyword>
<organism evidence="2 3">
    <name type="scientific">Prorocentrum cordatum</name>
    <dbReference type="NCBI Taxonomy" id="2364126"/>
    <lineage>
        <taxon>Eukaryota</taxon>
        <taxon>Sar</taxon>
        <taxon>Alveolata</taxon>
        <taxon>Dinophyceae</taxon>
        <taxon>Prorocentrales</taxon>
        <taxon>Prorocentraceae</taxon>
        <taxon>Prorocentrum</taxon>
    </lineage>
</organism>
<reference evidence="2" key="1">
    <citation type="submission" date="2023-10" db="EMBL/GenBank/DDBJ databases">
        <authorList>
            <person name="Chen Y."/>
            <person name="Shah S."/>
            <person name="Dougan E. K."/>
            <person name="Thang M."/>
            <person name="Chan C."/>
        </authorList>
    </citation>
    <scope>NUCLEOTIDE SEQUENCE [LARGE SCALE GENOMIC DNA]</scope>
</reference>
<keyword evidence="1" id="KW-0732">Signal</keyword>
<comment type="caution">
    <text evidence="2">The sequence shown here is derived from an EMBL/GenBank/DDBJ whole genome shotgun (WGS) entry which is preliminary data.</text>
</comment>
<feature type="chain" id="PRO_5045433583" evidence="1">
    <location>
        <begin position="22"/>
        <end position="131"/>
    </location>
</feature>
<evidence type="ECO:0000313" key="3">
    <source>
        <dbReference type="Proteomes" id="UP001189429"/>
    </source>
</evidence>
<dbReference type="EMBL" id="CAUYUJ010002224">
    <property type="protein sequence ID" value="CAK0799760.1"/>
    <property type="molecule type" value="Genomic_DNA"/>
</dbReference>